<keyword evidence="3" id="KW-1185">Reference proteome</keyword>
<comment type="caution">
    <text evidence="2">The sequence shown here is derived from an EMBL/GenBank/DDBJ whole genome shotgun (WGS) entry which is preliminary data.</text>
</comment>
<dbReference type="CDD" id="cd06587">
    <property type="entry name" value="VOC"/>
    <property type="match status" value="1"/>
</dbReference>
<evidence type="ECO:0000313" key="3">
    <source>
        <dbReference type="Proteomes" id="UP000295361"/>
    </source>
</evidence>
<sequence length="137" mass="15119">MSPQPLISVRDVQASSRWYHNMLGLSCGHGGPEYEQLLADGRMVMQLHAWDVHEHPHLGSADGQGRGNGVALWFQTEHFDQALARIRAQTGHANHVLEGPMVNPLARHREIWLRDPDGYVVVVAGAYGDLVPALPFG</sequence>
<dbReference type="Pfam" id="PF00903">
    <property type="entry name" value="Glyoxalase"/>
    <property type="match status" value="1"/>
</dbReference>
<gene>
    <name evidence="2" type="ORF">DES47_101335</name>
</gene>
<keyword evidence="2" id="KW-0223">Dioxygenase</keyword>
<protein>
    <submittedName>
        <fullName evidence="2">Glyoxalase/bleomycin resistance protein/dioxygenase superfamily protein</fullName>
    </submittedName>
</protein>
<dbReference type="SUPFAM" id="SSF54593">
    <property type="entry name" value="Glyoxalase/Bleomycin resistance protein/Dihydroxybiphenyl dioxygenase"/>
    <property type="match status" value="1"/>
</dbReference>
<dbReference type="GO" id="GO:0051213">
    <property type="term" value="F:dioxygenase activity"/>
    <property type="evidence" value="ECO:0007669"/>
    <property type="project" value="UniProtKB-KW"/>
</dbReference>
<dbReference type="RefSeq" id="WP_133698923.1">
    <property type="nucleotide sequence ID" value="NZ_SNXS01000001.1"/>
</dbReference>
<dbReference type="InterPro" id="IPR029068">
    <property type="entry name" value="Glyas_Bleomycin-R_OHBP_Dase"/>
</dbReference>
<dbReference type="InParanoid" id="A0A4V3CTV1"/>
<proteinExistence type="predicted"/>
<dbReference type="AlphaFoldDB" id="A0A4V3CTV1"/>
<dbReference type="InterPro" id="IPR004360">
    <property type="entry name" value="Glyas_Fos-R_dOase_dom"/>
</dbReference>
<dbReference type="Gene3D" id="3.10.180.10">
    <property type="entry name" value="2,3-Dihydroxybiphenyl 1,2-Dioxygenase, domain 1"/>
    <property type="match status" value="1"/>
</dbReference>
<evidence type="ECO:0000313" key="2">
    <source>
        <dbReference type="EMBL" id="TDP74278.1"/>
    </source>
</evidence>
<dbReference type="EMBL" id="SNXS01000001">
    <property type="protein sequence ID" value="TDP74278.1"/>
    <property type="molecule type" value="Genomic_DNA"/>
</dbReference>
<reference evidence="2 3" key="1">
    <citation type="submission" date="2019-03" db="EMBL/GenBank/DDBJ databases">
        <title>Genomic Encyclopedia of Type Strains, Phase IV (KMG-IV): sequencing the most valuable type-strain genomes for metagenomic binning, comparative biology and taxonomic classification.</title>
        <authorList>
            <person name="Goeker M."/>
        </authorList>
    </citation>
    <scope>NUCLEOTIDE SEQUENCE [LARGE SCALE GENOMIC DNA]</scope>
    <source>
        <strain evidence="2 3">DSM 16998</strain>
    </source>
</reference>
<evidence type="ECO:0000259" key="1">
    <source>
        <dbReference type="Pfam" id="PF00903"/>
    </source>
</evidence>
<organism evidence="2 3">
    <name type="scientific">Roseateles toxinivorans</name>
    <dbReference type="NCBI Taxonomy" id="270368"/>
    <lineage>
        <taxon>Bacteria</taxon>
        <taxon>Pseudomonadati</taxon>
        <taxon>Pseudomonadota</taxon>
        <taxon>Betaproteobacteria</taxon>
        <taxon>Burkholderiales</taxon>
        <taxon>Sphaerotilaceae</taxon>
        <taxon>Roseateles</taxon>
    </lineage>
</organism>
<feature type="domain" description="Glyoxalase/fosfomycin resistance/dioxygenase" evidence="1">
    <location>
        <begin position="6"/>
        <end position="122"/>
    </location>
</feature>
<dbReference type="Proteomes" id="UP000295361">
    <property type="component" value="Unassembled WGS sequence"/>
</dbReference>
<keyword evidence="2" id="KW-0560">Oxidoreductase</keyword>
<accession>A0A4V3CTV1</accession>
<name>A0A4V3CTV1_9BURK</name>
<dbReference type="OrthoDB" id="9793039at2"/>